<evidence type="ECO:0000313" key="3">
    <source>
        <dbReference type="EMBL" id="EWM29881.1"/>
    </source>
</evidence>
<reference evidence="3 4" key="1">
    <citation type="journal article" date="2014" name="Mol. Plant">
        <title>Chromosome Scale Genome Assembly and Transcriptome Profiling of Nannochloropsis gaditana in Nitrogen Depletion.</title>
        <authorList>
            <person name="Corteggiani Carpinelli E."/>
            <person name="Telatin A."/>
            <person name="Vitulo N."/>
            <person name="Forcato C."/>
            <person name="D'Angelo M."/>
            <person name="Schiavon R."/>
            <person name="Vezzi A."/>
            <person name="Giacometti G.M."/>
            <person name="Morosinotto T."/>
            <person name="Valle G."/>
        </authorList>
    </citation>
    <scope>NUCLEOTIDE SEQUENCE [LARGE SCALE GENOMIC DNA]</scope>
    <source>
        <strain evidence="3 4">B-31</strain>
    </source>
</reference>
<dbReference type="EMBL" id="AZIL01000115">
    <property type="protein sequence ID" value="EWM29881.1"/>
    <property type="molecule type" value="Genomic_DNA"/>
</dbReference>
<evidence type="ECO:0000313" key="4">
    <source>
        <dbReference type="Proteomes" id="UP000019335"/>
    </source>
</evidence>
<organism evidence="3 4">
    <name type="scientific">Nannochloropsis gaditana</name>
    <dbReference type="NCBI Taxonomy" id="72520"/>
    <lineage>
        <taxon>Eukaryota</taxon>
        <taxon>Sar</taxon>
        <taxon>Stramenopiles</taxon>
        <taxon>Ochrophyta</taxon>
        <taxon>Eustigmatophyceae</taxon>
        <taxon>Eustigmatales</taxon>
        <taxon>Monodopsidaceae</taxon>
        <taxon>Nannochloropsis</taxon>
    </lineage>
</organism>
<proteinExistence type="predicted"/>
<accession>W7UAR0</accession>
<dbReference type="OrthoDB" id="195555at2759"/>
<feature type="domain" description="DUF6816" evidence="2">
    <location>
        <begin position="126"/>
        <end position="368"/>
    </location>
</feature>
<sequence length="373" mass="41038">MACFSSFLLAQADAFSSPLHPGQRSVYGAGRHYVQSAKQAPRPEKATKESFIQYGAEPSSWPCSPLVDRHRLLNNALLIAGGSTLGLSSQMTSTLPAWAFTDVNIRHTVNYTAFQKKFFQKPPGFLAYPSWMEGEWHVSCRFIGADFPSSAANSNPFVPRERIAADTSLPGFRRLSIAMVPDVGKDHDFRMRFLRPNVEGIGTGEVREDKVFNLKQALESELGKATVTNIDYNPAKNPNRASLALLPGSSPNAQRIELFWNARSSLPSPPLETDTTTGPPGSSSGSSSSSQDVFRFVEDIRQVSLTPQLAETSSVGDYRHLWEFYHIGPESIKTYLSTVAYTTPQGPLFQTAGLQPLVVYFHTLTMRRLAGTA</sequence>
<name>W7UAR0_9STRA</name>
<feature type="compositionally biased region" description="Low complexity" evidence="1">
    <location>
        <begin position="275"/>
        <end position="290"/>
    </location>
</feature>
<feature type="region of interest" description="Disordered" evidence="1">
    <location>
        <begin position="264"/>
        <end position="290"/>
    </location>
</feature>
<dbReference type="AlphaFoldDB" id="W7UAR0"/>
<evidence type="ECO:0000259" key="2">
    <source>
        <dbReference type="Pfam" id="PF20670"/>
    </source>
</evidence>
<protein>
    <recommendedName>
        <fullName evidence="2">DUF6816 domain-containing protein</fullName>
    </recommendedName>
</protein>
<dbReference type="Pfam" id="PF20670">
    <property type="entry name" value="DUF6816"/>
    <property type="match status" value="1"/>
</dbReference>
<gene>
    <name evidence="3" type="ORF">Naga_100106g20</name>
</gene>
<evidence type="ECO:0000256" key="1">
    <source>
        <dbReference type="SAM" id="MobiDB-lite"/>
    </source>
</evidence>
<keyword evidence="4" id="KW-1185">Reference proteome</keyword>
<dbReference type="InterPro" id="IPR049213">
    <property type="entry name" value="DUF6816"/>
</dbReference>
<comment type="caution">
    <text evidence="3">The sequence shown here is derived from an EMBL/GenBank/DDBJ whole genome shotgun (WGS) entry which is preliminary data.</text>
</comment>
<dbReference type="Proteomes" id="UP000019335">
    <property type="component" value="Chromosome 2"/>
</dbReference>